<comment type="subcellular location">
    <subcellularLocation>
        <location evidence="1">Cell membrane</location>
        <topology evidence="1">Multi-pass membrane protein</topology>
    </subcellularLocation>
</comment>
<sequence length="492" mass="52620">MSGSSIRGAALWSIGSQYIAFSIQFVVSVLISRFFLTPPEMGLYSIALSAAMLVSVLQDFGISRFVAGERNLTEAQVETCFSVSLIFALGIGLLIFVLAWPVAWFYDNVRLTPLLLIIAGSYLVVPFGIVPSAMLQRRMDYYSLFLVNVGAAIVNAAFSLGLAWAGYSAFALAWASVAQQVARALIGQWRSGIRPPFPPRLKGVGPILRFGSNSSLLHISGAIGTRSPDLVIGRVLTLTAVGLFSRASSLAAQLQMLVSGAVDGVFYPAFARLRDTGADLAAPYQRVVAAYSAATWPAMAFLAAAATPIVLMLYGPRWAGVAPLLAWIAIGQIFFAALPLHVELPILLGRIRRLVVLNMLDTTASIGLLLLGAMAGLETAAASRIAYGAIWFLLYVGLIRRLTGFAWRGMVIVYAQSLIATLATVAPLLAIYRWVAAPEAVGLVLLSGAAVMGVLAWLAVVYVLRHPIRLEINAIVAGVWTRLSRRPGRANA</sequence>
<feature type="transmembrane region" description="Helical" evidence="7">
    <location>
        <begin position="83"/>
        <end position="105"/>
    </location>
</feature>
<comment type="caution">
    <text evidence="8">The sequence shown here is derived from an EMBL/GenBank/DDBJ whole genome shotgun (WGS) entry which is preliminary data.</text>
</comment>
<evidence type="ECO:0000256" key="1">
    <source>
        <dbReference type="ARBA" id="ARBA00004651"/>
    </source>
</evidence>
<feature type="transmembrane region" description="Helical" evidence="7">
    <location>
        <begin position="381"/>
        <end position="399"/>
    </location>
</feature>
<keyword evidence="5 7" id="KW-1133">Transmembrane helix</keyword>
<keyword evidence="6 7" id="KW-0472">Membrane</keyword>
<evidence type="ECO:0000256" key="5">
    <source>
        <dbReference type="ARBA" id="ARBA00022989"/>
    </source>
</evidence>
<feature type="transmembrane region" description="Helical" evidence="7">
    <location>
        <begin position="42"/>
        <end position="62"/>
    </location>
</feature>
<dbReference type="InterPro" id="IPR050833">
    <property type="entry name" value="Poly_Biosynth_Transport"/>
</dbReference>
<dbReference type="GeneID" id="78527688"/>
<dbReference type="AlphaFoldDB" id="A0A0C9M5E2"/>
<feature type="transmembrane region" description="Helical" evidence="7">
    <location>
        <begin position="12"/>
        <end position="36"/>
    </location>
</feature>
<evidence type="ECO:0000256" key="2">
    <source>
        <dbReference type="ARBA" id="ARBA00007430"/>
    </source>
</evidence>
<evidence type="ECO:0000256" key="3">
    <source>
        <dbReference type="ARBA" id="ARBA00022475"/>
    </source>
</evidence>
<feature type="transmembrane region" description="Helical" evidence="7">
    <location>
        <begin position="141"/>
        <end position="158"/>
    </location>
</feature>
<dbReference type="EMBL" id="BBJS01000057">
    <property type="protein sequence ID" value="GAN15445.1"/>
    <property type="molecule type" value="Genomic_DNA"/>
</dbReference>
<dbReference type="Pfam" id="PF13440">
    <property type="entry name" value="Polysacc_synt_3"/>
    <property type="match status" value="1"/>
</dbReference>
<protein>
    <submittedName>
        <fullName evidence="8">DNA, contig: SP657</fullName>
    </submittedName>
</protein>
<keyword evidence="3" id="KW-1003">Cell membrane</keyword>
<dbReference type="PANTHER" id="PTHR30250:SF10">
    <property type="entry name" value="LIPOPOLYSACCHARIDE BIOSYNTHESIS PROTEIN WZXC"/>
    <property type="match status" value="1"/>
</dbReference>
<feature type="transmembrane region" description="Helical" evidence="7">
    <location>
        <begin position="111"/>
        <end position="129"/>
    </location>
</feature>
<feature type="transmembrane region" description="Helical" evidence="7">
    <location>
        <begin position="321"/>
        <end position="342"/>
    </location>
</feature>
<evidence type="ECO:0000313" key="8">
    <source>
        <dbReference type="EMBL" id="GAN15445.1"/>
    </source>
</evidence>
<organism evidence="8 9">
    <name type="scientific">Sphingomonas paucimobilis NBRC 13935</name>
    <dbReference type="NCBI Taxonomy" id="1219050"/>
    <lineage>
        <taxon>Bacteria</taxon>
        <taxon>Pseudomonadati</taxon>
        <taxon>Pseudomonadota</taxon>
        <taxon>Alphaproteobacteria</taxon>
        <taxon>Sphingomonadales</taxon>
        <taxon>Sphingomonadaceae</taxon>
        <taxon>Sphingomonas</taxon>
    </lineage>
</organism>
<reference evidence="8 9" key="1">
    <citation type="submission" date="2014-08" db="EMBL/GenBank/DDBJ databases">
        <title>Whole genome shotgun sequence of Sphingomonas paucimobilis NBRC 13935.</title>
        <authorList>
            <person name="Hosoyama A."/>
            <person name="Hashimoto M."/>
            <person name="Hosoyama Y."/>
            <person name="Noguchi M."/>
            <person name="Uohara A."/>
            <person name="Ohji S."/>
            <person name="Katano-Makiyama Y."/>
            <person name="Ichikawa N."/>
            <person name="Kimura A."/>
            <person name="Yamazoe A."/>
            <person name="Fujita N."/>
        </authorList>
    </citation>
    <scope>NUCLEOTIDE SEQUENCE [LARGE SCALE GENOMIC DNA]</scope>
    <source>
        <strain evidence="8 9">NBRC 13935</strain>
    </source>
</reference>
<evidence type="ECO:0000256" key="7">
    <source>
        <dbReference type="SAM" id="Phobius"/>
    </source>
</evidence>
<accession>A0A0C9M5E2</accession>
<feature type="transmembrane region" description="Helical" evidence="7">
    <location>
        <begin position="441"/>
        <end position="464"/>
    </location>
</feature>
<dbReference type="GO" id="GO:0005886">
    <property type="term" value="C:plasma membrane"/>
    <property type="evidence" value="ECO:0007669"/>
    <property type="project" value="UniProtKB-SubCell"/>
</dbReference>
<dbReference type="Proteomes" id="UP000032025">
    <property type="component" value="Unassembled WGS sequence"/>
</dbReference>
<dbReference type="RefSeq" id="WP_007406480.1">
    <property type="nucleotide sequence ID" value="NZ_BBJS01000057.1"/>
</dbReference>
<evidence type="ECO:0000256" key="4">
    <source>
        <dbReference type="ARBA" id="ARBA00022692"/>
    </source>
</evidence>
<keyword evidence="9" id="KW-1185">Reference proteome</keyword>
<name>A0A0C9M5E2_SPHPI</name>
<evidence type="ECO:0000256" key="6">
    <source>
        <dbReference type="ARBA" id="ARBA00023136"/>
    </source>
</evidence>
<gene>
    <name evidence="8" type="ORF">SP6_57_00630</name>
</gene>
<proteinExistence type="inferred from homology"/>
<keyword evidence="4 7" id="KW-0812">Transmembrane</keyword>
<comment type="similarity">
    <text evidence="2">Belongs to the polysaccharide synthase family.</text>
</comment>
<feature type="transmembrane region" description="Helical" evidence="7">
    <location>
        <begin position="294"/>
        <end position="315"/>
    </location>
</feature>
<evidence type="ECO:0000313" key="9">
    <source>
        <dbReference type="Proteomes" id="UP000032025"/>
    </source>
</evidence>
<feature type="transmembrane region" description="Helical" evidence="7">
    <location>
        <begin position="354"/>
        <end position="375"/>
    </location>
</feature>
<feature type="transmembrane region" description="Helical" evidence="7">
    <location>
        <begin position="411"/>
        <end position="435"/>
    </location>
</feature>
<dbReference type="PANTHER" id="PTHR30250">
    <property type="entry name" value="PST FAMILY PREDICTED COLANIC ACID TRANSPORTER"/>
    <property type="match status" value="1"/>
</dbReference>